<dbReference type="GO" id="GO:0004473">
    <property type="term" value="F:malate dehydrogenase (decarboxylating) (NADP+) activity"/>
    <property type="evidence" value="ECO:0007669"/>
    <property type="project" value="TreeGrafter"/>
</dbReference>
<evidence type="ECO:0000256" key="7">
    <source>
        <dbReference type="PIRSR" id="PIRSR000106-3"/>
    </source>
</evidence>
<evidence type="ECO:0000256" key="5">
    <source>
        <dbReference type="PIRSR" id="PIRSR000106-1"/>
    </source>
</evidence>
<name>A0A068WZ39_ECHGR</name>
<dbReference type="InterPro" id="IPR012302">
    <property type="entry name" value="Malic_NAD-bd"/>
</dbReference>
<organism evidence="10">
    <name type="scientific">Echinococcus granulosus</name>
    <name type="common">Hydatid tapeworm</name>
    <dbReference type="NCBI Taxonomy" id="6210"/>
    <lineage>
        <taxon>Eukaryota</taxon>
        <taxon>Metazoa</taxon>
        <taxon>Spiralia</taxon>
        <taxon>Lophotrochozoa</taxon>
        <taxon>Platyhelminthes</taxon>
        <taxon>Cestoda</taxon>
        <taxon>Eucestoda</taxon>
        <taxon>Cyclophyllidea</taxon>
        <taxon>Taeniidae</taxon>
        <taxon>Echinococcus</taxon>
        <taxon>Echinococcus granulosus group</taxon>
    </lineage>
</organism>
<evidence type="ECO:0000313" key="11">
    <source>
        <dbReference type="Proteomes" id="UP000492820"/>
    </source>
</evidence>
<evidence type="ECO:0000313" key="10">
    <source>
        <dbReference type="EMBL" id="CDS22946.1"/>
    </source>
</evidence>
<dbReference type="SMART" id="SM01274">
    <property type="entry name" value="malic"/>
    <property type="match status" value="1"/>
</dbReference>
<gene>
    <name evidence="10" type="ORF">EgrG_000695200</name>
</gene>
<feature type="binding site" evidence="6">
    <location>
        <position position="417"/>
    </location>
    <ligand>
        <name>(S)-malate</name>
        <dbReference type="ChEBI" id="CHEBI:15589"/>
    </ligand>
</feature>
<dbReference type="Pfam" id="PF03949">
    <property type="entry name" value="Malic_M"/>
    <property type="match status" value="1"/>
</dbReference>
<dbReference type="PRINTS" id="PR00072">
    <property type="entry name" value="MALOXRDTASE"/>
</dbReference>
<dbReference type="GO" id="GO:0046872">
    <property type="term" value="F:metal ion binding"/>
    <property type="evidence" value="ECO:0007669"/>
    <property type="project" value="UniProtKB-KW"/>
</dbReference>
<reference evidence="10 11" key="1">
    <citation type="journal article" date="2013" name="Nature">
        <title>The genomes of four tapeworm species reveal adaptations to parasitism.</title>
        <authorList>
            <person name="Tsai I.J."/>
            <person name="Zarowiecki M."/>
            <person name="Holroyd N."/>
            <person name="Garciarrubio A."/>
            <person name="Sanchez-Flores A."/>
            <person name="Brooks K.L."/>
            <person name="Tracey A."/>
            <person name="Bobes R.J."/>
            <person name="Fragoso G."/>
            <person name="Sciutto E."/>
            <person name="Aslett M."/>
            <person name="Beasley H."/>
            <person name="Bennett H.M."/>
            <person name="Cai J."/>
            <person name="Camicia F."/>
            <person name="Clark R."/>
            <person name="Cucher M."/>
            <person name="De Silva N."/>
            <person name="Day T.A."/>
            <person name="Deplazes P."/>
            <person name="Estrada K."/>
            <person name="Fernandez C."/>
            <person name="Holland P.W."/>
            <person name="Hou J."/>
            <person name="Hu S."/>
            <person name="Huckvale T."/>
            <person name="Hung S.S."/>
            <person name="Kamenetzky L."/>
            <person name="Keane J.A."/>
            <person name="Kiss F."/>
            <person name="Koziol U."/>
            <person name="Lambert O."/>
            <person name="Liu K."/>
            <person name="Luo X."/>
            <person name="Luo Y."/>
            <person name="Macchiaroli N."/>
            <person name="Nichol S."/>
            <person name="Paps J."/>
            <person name="Parkinson J."/>
            <person name="Pouchkina-Stantcheva N."/>
            <person name="Riddiford N."/>
            <person name="Rosenzvit M."/>
            <person name="Salinas G."/>
            <person name="Wasmuth J.D."/>
            <person name="Zamanian M."/>
            <person name="Zheng Y."/>
            <person name="Cai X."/>
            <person name="Soberon X."/>
            <person name="Olson P.D."/>
            <person name="Laclette J.P."/>
            <person name="Brehm K."/>
            <person name="Berriman M."/>
            <person name="Garciarrubio A."/>
            <person name="Bobes R.J."/>
            <person name="Fragoso G."/>
            <person name="Sanchez-Flores A."/>
            <person name="Estrada K."/>
            <person name="Cevallos M.A."/>
            <person name="Morett E."/>
            <person name="Gonzalez V."/>
            <person name="Portillo T."/>
            <person name="Ochoa-Leyva A."/>
            <person name="Jose M.V."/>
            <person name="Sciutto E."/>
            <person name="Landa A."/>
            <person name="Jimenez L."/>
            <person name="Valdes V."/>
            <person name="Carrero J.C."/>
            <person name="Larralde C."/>
            <person name="Morales-Montor J."/>
            <person name="Limon-Lason J."/>
            <person name="Soberon X."/>
            <person name="Laclette J.P."/>
        </authorList>
    </citation>
    <scope>NUCLEOTIDE SEQUENCE [LARGE SCALE GENOMIC DNA]</scope>
</reference>
<dbReference type="WBParaSite" id="EgrG_000695200">
    <property type="protein sequence ID" value="EgrG_000695200"/>
    <property type="gene ID" value="EgrG_000695200"/>
</dbReference>
<dbReference type="InterPro" id="IPR036291">
    <property type="entry name" value="NAD(P)-bd_dom_sf"/>
</dbReference>
<feature type="active site" description="Proton donor" evidence="5">
    <location>
        <position position="107"/>
    </location>
</feature>
<comment type="cofactor">
    <cofactor evidence="1">
        <name>Mn(2+)</name>
        <dbReference type="ChEBI" id="CHEBI:29035"/>
    </cofactor>
</comment>
<dbReference type="InterPro" id="IPR012301">
    <property type="entry name" value="Malic_N_dom"/>
</dbReference>
<dbReference type="PIRSF" id="PIRSF000106">
    <property type="entry name" value="ME"/>
    <property type="match status" value="1"/>
</dbReference>
<feature type="domain" description="Malic enzyme N-terminal" evidence="9">
    <location>
        <begin position="84"/>
        <end position="265"/>
    </location>
</feature>
<feature type="binding site" evidence="7">
    <location>
        <position position="274"/>
    </location>
    <ligand>
        <name>a divalent metal cation</name>
        <dbReference type="ChEBI" id="CHEBI:60240"/>
    </ligand>
</feature>
<dbReference type="FunFam" id="3.40.50.10380:FF:000004">
    <property type="entry name" value="Malic enzyme"/>
    <property type="match status" value="1"/>
</dbReference>
<dbReference type="SUPFAM" id="SSF53223">
    <property type="entry name" value="Aminoacid dehydrogenase-like, N-terminal domain"/>
    <property type="match status" value="1"/>
</dbReference>
<sequence length="571" mass="63093">MSGKFVQGLTKQLPRLRNRGIEILRDPGTNKGAAYSHRERQVLGLHGLLPPAVLTQKEQVQSVLTNLYALDDDLGRYNTLMSLQDRNEKLFYKVVTSNLEYLLPLIYTPTVGKACLNYGMILRRPRGLYITSNDKGHVRSILRNWPEKRVKAVVVTDGERILGLGDLGAQGMGIPIGKCALYTALGGVDPRACLPLMIDIGTNNEDLLNNEFYLGLRQKRIPTDQYYELMDEVLESLVDLYGPNVSVQFEDMANKNSFAFLERYGKNYIVFNDDIQGSAAAVALAGLISATRITKTRLIDNKFLFYGAGSAATGIANILISAMKDEGASEAQAHSRIYMMDSKGLLVKSRPEGVAEPHKLPFVRDDSGPVDRLTNAVTQIKPTVLIGAAAVSHAFTREVLNLMANFNKRPVIFALSNPTEKAECTAETAFKSTECRCIFVSGSPFPTIQLPSGQKYYPSQGNNYYVFPGFAMAVTSALIRPITQDLFLAAAKTVADMVTEEDLAVGSTYPPVKKLREVAHKVAVELVTKSFANGTAQYHPEPEDKVEFIRSLTYDPSYVDFTPDSYDWPSQ</sequence>
<evidence type="ECO:0000256" key="4">
    <source>
        <dbReference type="ARBA" id="ARBA00023002"/>
    </source>
</evidence>
<feature type="binding site" evidence="7">
    <location>
        <position position="250"/>
    </location>
    <ligand>
        <name>a divalent metal cation</name>
        <dbReference type="ChEBI" id="CHEBI:60240"/>
    </ligand>
</feature>
<feature type="binding site" evidence="6">
    <location>
        <position position="462"/>
    </location>
    <ligand>
        <name>(S)-malate</name>
        <dbReference type="ChEBI" id="CHEBI:15589"/>
    </ligand>
</feature>
<dbReference type="PANTHER" id="PTHR23406:SF90">
    <property type="entry name" value="MALIC ENZYME-RELATED"/>
    <property type="match status" value="1"/>
</dbReference>
<dbReference type="InterPro" id="IPR046346">
    <property type="entry name" value="Aminoacid_DH-like_N_sf"/>
</dbReference>
<accession>A0A068WZ39</accession>
<keyword evidence="3 7" id="KW-0479">Metal-binding</keyword>
<dbReference type="Gene3D" id="3.40.50.10380">
    <property type="entry name" value="Malic enzyme, N-terminal domain"/>
    <property type="match status" value="1"/>
</dbReference>
<dbReference type="OrthoDB" id="5365701at2759"/>
<dbReference type="Gene3D" id="3.40.50.720">
    <property type="entry name" value="NAD(P)-binding Rossmann-like Domain"/>
    <property type="match status" value="1"/>
</dbReference>
<dbReference type="SMART" id="SM00919">
    <property type="entry name" value="Malic_M"/>
    <property type="match status" value="1"/>
</dbReference>
<dbReference type="NCBIfam" id="NF010052">
    <property type="entry name" value="PRK13529.1"/>
    <property type="match status" value="1"/>
</dbReference>
<dbReference type="Pfam" id="PF00390">
    <property type="entry name" value="malic"/>
    <property type="match status" value="1"/>
</dbReference>
<protein>
    <submittedName>
        <fullName evidence="10 12">NADP dependent malic enzyme</fullName>
    </submittedName>
</protein>
<dbReference type="Proteomes" id="UP000492820">
    <property type="component" value="Unassembled WGS sequence"/>
</dbReference>
<dbReference type="FunFam" id="3.40.50.720:FF:000060">
    <property type="entry name" value="Malic enzyme"/>
    <property type="match status" value="1"/>
</dbReference>
<dbReference type="EMBL" id="LK028588">
    <property type="protein sequence ID" value="CDS22946.1"/>
    <property type="molecule type" value="Genomic_DNA"/>
</dbReference>
<evidence type="ECO:0000256" key="3">
    <source>
        <dbReference type="ARBA" id="ARBA00022723"/>
    </source>
</evidence>
<evidence type="ECO:0000313" key="12">
    <source>
        <dbReference type="WBParaSite" id="EgrG_000695200"/>
    </source>
</evidence>
<evidence type="ECO:0000256" key="2">
    <source>
        <dbReference type="ARBA" id="ARBA00008785"/>
    </source>
</evidence>
<dbReference type="SUPFAM" id="SSF51735">
    <property type="entry name" value="NAD(P)-binding Rossmann-fold domains"/>
    <property type="match status" value="1"/>
</dbReference>
<feature type="domain" description="Malic enzyme NAD-binding" evidence="8">
    <location>
        <begin position="275"/>
        <end position="531"/>
    </location>
</feature>
<dbReference type="AlphaFoldDB" id="A0A068WZ39"/>
<feature type="binding site" evidence="7">
    <location>
        <position position="251"/>
    </location>
    <ligand>
        <name>a divalent metal cation</name>
        <dbReference type="ChEBI" id="CHEBI:60240"/>
    </ligand>
</feature>
<evidence type="ECO:0000256" key="1">
    <source>
        <dbReference type="ARBA" id="ARBA00001936"/>
    </source>
</evidence>
<dbReference type="CDD" id="cd05312">
    <property type="entry name" value="NAD_bind_1_malic_enz"/>
    <property type="match status" value="1"/>
</dbReference>
<dbReference type="GO" id="GO:0006108">
    <property type="term" value="P:malate metabolic process"/>
    <property type="evidence" value="ECO:0007669"/>
    <property type="project" value="TreeGrafter"/>
</dbReference>
<dbReference type="InterPro" id="IPR001891">
    <property type="entry name" value="Malic_OxRdtase"/>
</dbReference>
<feature type="active site" description="Proton acceptor" evidence="5">
    <location>
        <position position="178"/>
    </location>
</feature>
<reference evidence="10" key="2">
    <citation type="submission" date="2014-06" db="EMBL/GenBank/DDBJ databases">
        <authorList>
            <person name="Aslett M."/>
        </authorList>
    </citation>
    <scope>NUCLEOTIDE SEQUENCE</scope>
</reference>
<evidence type="ECO:0000259" key="8">
    <source>
        <dbReference type="SMART" id="SM00919"/>
    </source>
</evidence>
<reference evidence="12" key="3">
    <citation type="submission" date="2020-10" db="UniProtKB">
        <authorList>
            <consortium name="WormBaseParasite"/>
        </authorList>
    </citation>
    <scope>IDENTIFICATION</scope>
</reference>
<comment type="similarity">
    <text evidence="2">Belongs to the malic enzymes family.</text>
</comment>
<evidence type="ECO:0000256" key="6">
    <source>
        <dbReference type="PIRSR" id="PIRSR000106-2"/>
    </source>
</evidence>
<comment type="cofactor">
    <cofactor evidence="7">
        <name>Mg(2+)</name>
        <dbReference type="ChEBI" id="CHEBI:18420"/>
    </cofactor>
    <cofactor evidence="7">
        <name>Mn(2+)</name>
        <dbReference type="ChEBI" id="CHEBI:29035"/>
    </cofactor>
    <text evidence="7">Divalent metal cations. Prefers magnesium or manganese.</text>
</comment>
<dbReference type="GO" id="GO:0051287">
    <property type="term" value="F:NAD binding"/>
    <property type="evidence" value="ECO:0007669"/>
    <property type="project" value="InterPro"/>
</dbReference>
<feature type="binding site" evidence="6">
    <location>
        <position position="160"/>
    </location>
    <ligand>
        <name>(S)-malate</name>
        <dbReference type="ChEBI" id="CHEBI:15589"/>
    </ligand>
</feature>
<dbReference type="GO" id="GO:0005739">
    <property type="term" value="C:mitochondrion"/>
    <property type="evidence" value="ECO:0007669"/>
    <property type="project" value="TreeGrafter"/>
</dbReference>
<dbReference type="PANTHER" id="PTHR23406">
    <property type="entry name" value="MALIC ENZYME-RELATED"/>
    <property type="match status" value="1"/>
</dbReference>
<keyword evidence="4" id="KW-0560">Oxidoreductase</keyword>
<proteinExistence type="inferred from homology"/>
<dbReference type="InterPro" id="IPR037062">
    <property type="entry name" value="Malic_N_dom_sf"/>
</dbReference>
<evidence type="ECO:0000259" key="9">
    <source>
        <dbReference type="SMART" id="SM01274"/>
    </source>
</evidence>